<dbReference type="InterPro" id="IPR018466">
    <property type="entry name" value="Kre9/Knh1-like_N"/>
</dbReference>
<dbReference type="EMBL" id="LAZR01004959">
    <property type="protein sequence ID" value="KKN04099.1"/>
    <property type="molecule type" value="Genomic_DNA"/>
</dbReference>
<keyword evidence="2" id="KW-0175">Coiled coil</keyword>
<reference evidence="4" key="1">
    <citation type="journal article" date="2015" name="Nature">
        <title>Complex archaea that bridge the gap between prokaryotes and eukaryotes.</title>
        <authorList>
            <person name="Spang A."/>
            <person name="Saw J.H."/>
            <person name="Jorgensen S.L."/>
            <person name="Zaremba-Niedzwiedzka K."/>
            <person name="Martijn J."/>
            <person name="Lind A.E."/>
            <person name="van Eijk R."/>
            <person name="Schleper C."/>
            <person name="Guy L."/>
            <person name="Ettema T.J."/>
        </authorList>
    </citation>
    <scope>NUCLEOTIDE SEQUENCE</scope>
</reference>
<keyword evidence="1" id="KW-0732">Signal</keyword>
<gene>
    <name evidence="4" type="ORF">LCGC14_1100860</name>
</gene>
<proteinExistence type="predicted"/>
<accession>A0A0F9ME20</accession>
<feature type="domain" description="Yeast cell wall synthesis Kre9/Knh1-like N-terminal" evidence="3">
    <location>
        <begin position="32"/>
        <end position="104"/>
    </location>
</feature>
<dbReference type="AlphaFoldDB" id="A0A0F9ME20"/>
<evidence type="ECO:0000256" key="2">
    <source>
        <dbReference type="SAM" id="Coils"/>
    </source>
</evidence>
<dbReference type="Pfam" id="PF10342">
    <property type="entry name" value="Kre9_KNH"/>
    <property type="match status" value="1"/>
</dbReference>
<evidence type="ECO:0000259" key="3">
    <source>
        <dbReference type="Pfam" id="PF10342"/>
    </source>
</evidence>
<feature type="coiled-coil region" evidence="2">
    <location>
        <begin position="305"/>
        <end position="332"/>
    </location>
</feature>
<evidence type="ECO:0000256" key="1">
    <source>
        <dbReference type="ARBA" id="ARBA00022729"/>
    </source>
</evidence>
<sequence length="486" mass="54221">MKYFVFSLLVLALLAPPSLMVLADSHTITITSPLLNERWELEKTYKISWQGSEPGIDTVSIILVNDRGGRTKVHSIAASVPTSQGSYQWTIPFYLSETGGSFKIELRGKAWGIESSYFSIAPPTAPVSEKPSEGSAPPKDLSVCYVSDKLIGYYNQLLLELKKAELAGDKEKARVTTERISTLAQETPKGWELCEEAPIDRCQDVELWSSKIAYYKKLSALSDPDLKKETSRSREEIEKTLTELSVGLQKVREQCRAQKEYTVTSAKPLPPSVVEPVKPVAVESGQEISSYYRAYLEKVTNIVSVEDQIKELKTLRGEIDKLVRDLIEGKREIRVSEISGLVTEVQVSRGQIKAGDVVVKTMEKKIIVDVGEEEISIEPTKKGGLIKDKGLEVKVEEVSIKDEILRVGNSEVKVVVSDIVANLEISPTSIELKEENEKAIYSIGVREARKLLGFIPVTITIRIIVNATNGNFLEERLPWYSFLTRK</sequence>
<comment type="caution">
    <text evidence="4">The sequence shown here is derived from an EMBL/GenBank/DDBJ whole genome shotgun (WGS) entry which is preliminary data.</text>
</comment>
<organism evidence="4">
    <name type="scientific">marine sediment metagenome</name>
    <dbReference type="NCBI Taxonomy" id="412755"/>
    <lineage>
        <taxon>unclassified sequences</taxon>
        <taxon>metagenomes</taxon>
        <taxon>ecological metagenomes</taxon>
    </lineage>
</organism>
<protein>
    <recommendedName>
        <fullName evidence="3">Yeast cell wall synthesis Kre9/Knh1-like N-terminal domain-containing protein</fullName>
    </recommendedName>
</protein>
<evidence type="ECO:0000313" key="4">
    <source>
        <dbReference type="EMBL" id="KKN04099.1"/>
    </source>
</evidence>
<name>A0A0F9ME20_9ZZZZ</name>